<evidence type="ECO:0000313" key="3">
    <source>
        <dbReference type="Proteomes" id="UP000008311"/>
    </source>
</evidence>
<sequence>AFRHAQRQLRQRHGAPGLRRTFAAGPLFQDHGRVHARPRFGIRHGGVVDVPADLAQRGPQQRTGRRLAAQDVGQFELEGTAAFGQDRLRRLDEGDQHAAGPAVVAVDGAVRIGEMTGLEIAVAVDRQRKVARADGLALQDARPHRADGRPDLRPGRADVAAQRPVLLGAEDGDVGIVEELRVRVAPGEIHRQLAIEQRADGEFQAERPVRDGTDGRRLPGVAPHLQFHVARLSGGCVIRGRKIERPGHIVVVGGKPERLS</sequence>
<proteinExistence type="predicted"/>
<gene>
    <name evidence="2" type="ORF">RCOM_2012980</name>
</gene>
<organism evidence="2 3">
    <name type="scientific">Ricinus communis</name>
    <name type="common">Castor bean</name>
    <dbReference type="NCBI Taxonomy" id="3988"/>
    <lineage>
        <taxon>Eukaryota</taxon>
        <taxon>Viridiplantae</taxon>
        <taxon>Streptophyta</taxon>
        <taxon>Embryophyta</taxon>
        <taxon>Tracheophyta</taxon>
        <taxon>Spermatophyta</taxon>
        <taxon>Magnoliopsida</taxon>
        <taxon>eudicotyledons</taxon>
        <taxon>Gunneridae</taxon>
        <taxon>Pentapetalae</taxon>
        <taxon>rosids</taxon>
        <taxon>fabids</taxon>
        <taxon>Malpighiales</taxon>
        <taxon>Euphorbiaceae</taxon>
        <taxon>Acalyphoideae</taxon>
        <taxon>Acalypheae</taxon>
        <taxon>Ricinus</taxon>
    </lineage>
</organism>
<feature type="compositionally biased region" description="Basic residues" evidence="1">
    <location>
        <begin position="1"/>
        <end position="13"/>
    </location>
</feature>
<accession>B9TQ58</accession>
<evidence type="ECO:0000313" key="2">
    <source>
        <dbReference type="EMBL" id="EEF22006.1"/>
    </source>
</evidence>
<feature type="non-terminal residue" evidence="2">
    <location>
        <position position="1"/>
    </location>
</feature>
<dbReference type="Proteomes" id="UP000008311">
    <property type="component" value="Unassembled WGS sequence"/>
</dbReference>
<dbReference type="InParanoid" id="B9TQ58"/>
<name>B9TQ58_RICCO</name>
<dbReference type="AlphaFoldDB" id="B9TQ58"/>
<dbReference type="EMBL" id="EQ998016">
    <property type="protein sequence ID" value="EEF22006.1"/>
    <property type="molecule type" value="Genomic_DNA"/>
</dbReference>
<protein>
    <submittedName>
        <fullName evidence="2">Uncharacterized protein</fullName>
    </submittedName>
</protein>
<evidence type="ECO:0000256" key="1">
    <source>
        <dbReference type="SAM" id="MobiDB-lite"/>
    </source>
</evidence>
<keyword evidence="3" id="KW-1185">Reference proteome</keyword>
<reference evidence="3" key="1">
    <citation type="journal article" date="2010" name="Nat. Biotechnol.">
        <title>Draft genome sequence of the oilseed species Ricinus communis.</title>
        <authorList>
            <person name="Chan A.P."/>
            <person name="Crabtree J."/>
            <person name="Zhao Q."/>
            <person name="Lorenzi H."/>
            <person name="Orvis J."/>
            <person name="Puiu D."/>
            <person name="Melake-Berhan A."/>
            <person name="Jones K.M."/>
            <person name="Redman J."/>
            <person name="Chen G."/>
            <person name="Cahoon E.B."/>
            <person name="Gedil M."/>
            <person name="Stanke M."/>
            <person name="Haas B.J."/>
            <person name="Wortman J.R."/>
            <person name="Fraser-Liggett C.M."/>
            <person name="Ravel J."/>
            <person name="Rabinowicz P.D."/>
        </authorList>
    </citation>
    <scope>NUCLEOTIDE SEQUENCE [LARGE SCALE GENOMIC DNA]</scope>
    <source>
        <strain evidence="3">cv. Hale</strain>
    </source>
</reference>
<feature type="region of interest" description="Disordered" evidence="1">
    <location>
        <begin position="1"/>
        <end position="20"/>
    </location>
</feature>